<evidence type="ECO:0000256" key="8">
    <source>
        <dbReference type="SAM" id="SignalP"/>
    </source>
</evidence>
<organism evidence="11 12">
    <name type="scientific">Brumimicrobium aurantiacum</name>
    <dbReference type="NCBI Taxonomy" id="1737063"/>
    <lineage>
        <taxon>Bacteria</taxon>
        <taxon>Pseudomonadati</taxon>
        <taxon>Bacteroidota</taxon>
        <taxon>Flavobacteriia</taxon>
        <taxon>Flavobacteriales</taxon>
        <taxon>Crocinitomicaceae</taxon>
        <taxon>Brumimicrobium</taxon>
    </lineage>
</organism>
<dbReference type="NCBIfam" id="TIGR04183">
    <property type="entry name" value="Por_Secre_tail"/>
    <property type="match status" value="1"/>
</dbReference>
<sequence length="376" mass="41174">MKQILFFLSVLTAAFSIAQTGTQSTSSIQHDGKTREYILYVPQMYDGQTAVPLVLNLHGLGSSMNEQIIYGEFREIADTANFILVTPNGLLNTSNQRHWNFFVTNGEDDLGFLSKLIDSIAGQYAIDEDRVYSTGMSNGGFMSYHLACELEDKITAVASVTGTMIANQAAGCNPTKPIPTMLIHGTNDPVVPYGGNGIFLPVDDVLNHWIGIAGADETPIMTPVPDIDNTDGCTAEHYLYANGTNGATVEHYKIIGGGHSWPGALVDVDVTNHDFDASIEIWRFFRQYNSADLLSIADENKIDNTLKIYPNPSTGAIQIETDQKVDKIDVVNTQGKTVATFKNIQKSLEISNLNNGVYFVKIHSEEKVVTKKVIVQ</sequence>
<evidence type="ECO:0000256" key="2">
    <source>
        <dbReference type="ARBA" id="ARBA00022525"/>
    </source>
</evidence>
<dbReference type="AlphaFoldDB" id="A0A3E1EVF5"/>
<dbReference type="PANTHER" id="PTHR38050">
    <property type="match status" value="1"/>
</dbReference>
<keyword evidence="12" id="KW-1185">Reference proteome</keyword>
<evidence type="ECO:0000256" key="7">
    <source>
        <dbReference type="ARBA" id="ARBA00023326"/>
    </source>
</evidence>
<evidence type="ECO:0000259" key="10">
    <source>
        <dbReference type="Pfam" id="PF18962"/>
    </source>
</evidence>
<evidence type="ECO:0000256" key="1">
    <source>
        <dbReference type="ARBA" id="ARBA00004613"/>
    </source>
</evidence>
<keyword evidence="2" id="KW-0964">Secreted</keyword>
<keyword evidence="6" id="KW-0119">Carbohydrate metabolism</keyword>
<gene>
    <name evidence="11" type="ORF">DXU93_12325</name>
</gene>
<dbReference type="OrthoDB" id="9764953at2"/>
<feature type="signal peptide" evidence="8">
    <location>
        <begin position="1"/>
        <end position="18"/>
    </location>
</feature>
<dbReference type="InterPro" id="IPR043595">
    <property type="entry name" value="FaeB/C/D"/>
</dbReference>
<dbReference type="GO" id="GO:0005576">
    <property type="term" value="C:extracellular region"/>
    <property type="evidence" value="ECO:0007669"/>
    <property type="project" value="UniProtKB-SubCell"/>
</dbReference>
<dbReference type="EMBL" id="QURB01000008">
    <property type="protein sequence ID" value="RFC53544.1"/>
    <property type="molecule type" value="Genomic_DNA"/>
</dbReference>
<dbReference type="InterPro" id="IPR026444">
    <property type="entry name" value="Secre_tail"/>
</dbReference>
<dbReference type="GO" id="GO:0045493">
    <property type="term" value="P:xylan catabolic process"/>
    <property type="evidence" value="ECO:0007669"/>
    <property type="project" value="UniProtKB-KW"/>
</dbReference>
<dbReference type="GO" id="GO:0030600">
    <property type="term" value="F:feruloyl esterase activity"/>
    <property type="evidence" value="ECO:0007669"/>
    <property type="project" value="InterPro"/>
</dbReference>
<evidence type="ECO:0000256" key="6">
    <source>
        <dbReference type="ARBA" id="ARBA00023277"/>
    </source>
</evidence>
<keyword evidence="4 8" id="KW-0732">Signal</keyword>
<proteinExistence type="predicted"/>
<dbReference type="Pfam" id="PF18962">
    <property type="entry name" value="Por_Secre_tail"/>
    <property type="match status" value="1"/>
</dbReference>
<comment type="subcellular location">
    <subcellularLocation>
        <location evidence="1">Secreted</location>
    </subcellularLocation>
</comment>
<dbReference type="Gene3D" id="3.40.50.1820">
    <property type="entry name" value="alpha/beta hydrolase"/>
    <property type="match status" value="1"/>
</dbReference>
<accession>A0A3E1EVF5</accession>
<keyword evidence="3" id="KW-0858">Xylan degradation</keyword>
<dbReference type="InterPro" id="IPR003140">
    <property type="entry name" value="PLipase/COase/thioEstase"/>
</dbReference>
<reference evidence="11 12" key="1">
    <citation type="submission" date="2018-08" db="EMBL/GenBank/DDBJ databases">
        <title>The draft genome squence of Brumimicrobium sp. N62.</title>
        <authorList>
            <person name="Du Z.-J."/>
            <person name="Luo H.-R."/>
        </authorList>
    </citation>
    <scope>NUCLEOTIDE SEQUENCE [LARGE SCALE GENOMIC DNA]</scope>
    <source>
        <strain evidence="11 12">N62</strain>
    </source>
</reference>
<feature type="domain" description="Phospholipase/carboxylesterase/thioesterase" evidence="9">
    <location>
        <begin position="113"/>
        <end position="193"/>
    </location>
</feature>
<dbReference type="InterPro" id="IPR029058">
    <property type="entry name" value="AB_hydrolase_fold"/>
</dbReference>
<comment type="caution">
    <text evidence="11">The sequence shown here is derived from an EMBL/GenBank/DDBJ whole genome shotgun (WGS) entry which is preliminary data.</text>
</comment>
<dbReference type="PANTHER" id="PTHR38050:SF2">
    <property type="entry name" value="FERULOYL ESTERASE C-RELATED"/>
    <property type="match status" value="1"/>
</dbReference>
<protein>
    <submittedName>
        <fullName evidence="11">T9SS C-terminal target domain-containing protein</fullName>
    </submittedName>
</protein>
<evidence type="ECO:0000259" key="9">
    <source>
        <dbReference type="Pfam" id="PF02230"/>
    </source>
</evidence>
<evidence type="ECO:0000256" key="3">
    <source>
        <dbReference type="ARBA" id="ARBA00022651"/>
    </source>
</evidence>
<name>A0A3E1EVF5_9FLAO</name>
<keyword evidence="7" id="KW-0624">Polysaccharide degradation</keyword>
<dbReference type="SUPFAM" id="SSF53474">
    <property type="entry name" value="alpha/beta-Hydrolases"/>
    <property type="match status" value="1"/>
</dbReference>
<evidence type="ECO:0000313" key="12">
    <source>
        <dbReference type="Proteomes" id="UP000257127"/>
    </source>
</evidence>
<feature type="domain" description="Secretion system C-terminal sorting" evidence="10">
    <location>
        <begin position="308"/>
        <end position="375"/>
    </location>
</feature>
<feature type="chain" id="PRO_5017547612" evidence="8">
    <location>
        <begin position="19"/>
        <end position="376"/>
    </location>
</feature>
<evidence type="ECO:0000256" key="4">
    <source>
        <dbReference type="ARBA" id="ARBA00022729"/>
    </source>
</evidence>
<dbReference type="Pfam" id="PF02230">
    <property type="entry name" value="Abhydrolase_2"/>
    <property type="match status" value="1"/>
</dbReference>
<dbReference type="Proteomes" id="UP000257127">
    <property type="component" value="Unassembled WGS sequence"/>
</dbReference>
<keyword evidence="5" id="KW-0378">Hydrolase</keyword>
<dbReference type="RefSeq" id="WP_116881603.1">
    <property type="nucleotide sequence ID" value="NZ_QURB01000008.1"/>
</dbReference>
<evidence type="ECO:0000313" key="11">
    <source>
        <dbReference type="EMBL" id="RFC53544.1"/>
    </source>
</evidence>
<evidence type="ECO:0000256" key="5">
    <source>
        <dbReference type="ARBA" id="ARBA00022801"/>
    </source>
</evidence>